<gene>
    <name evidence="2" type="ORF">EHQ69_15280</name>
</gene>
<keyword evidence="3" id="KW-1185">Reference proteome</keyword>
<proteinExistence type="predicted"/>
<evidence type="ECO:0000313" key="2">
    <source>
        <dbReference type="EMBL" id="TGL88803.1"/>
    </source>
</evidence>
<dbReference type="Proteomes" id="UP000298263">
    <property type="component" value="Unassembled WGS sequence"/>
</dbReference>
<organism evidence="2 3">
    <name type="scientific">Leptospira congkakensis</name>
    <dbReference type="NCBI Taxonomy" id="2484932"/>
    <lineage>
        <taxon>Bacteria</taxon>
        <taxon>Pseudomonadati</taxon>
        <taxon>Spirochaetota</taxon>
        <taxon>Spirochaetia</taxon>
        <taxon>Leptospirales</taxon>
        <taxon>Leptospiraceae</taxon>
        <taxon>Leptospira</taxon>
    </lineage>
</organism>
<keyword evidence="1" id="KW-0812">Transmembrane</keyword>
<name>A0A4Z1AEI4_9LEPT</name>
<keyword evidence="1" id="KW-0472">Membrane</keyword>
<reference evidence="2" key="1">
    <citation type="journal article" date="2019" name="PLoS Negl. Trop. Dis.">
        <title>Revisiting the worldwide diversity of Leptospira species in the environment.</title>
        <authorList>
            <person name="Vincent A.T."/>
            <person name="Schiettekatte O."/>
            <person name="Bourhy P."/>
            <person name="Veyrier F.J."/>
            <person name="Picardeau M."/>
        </authorList>
    </citation>
    <scope>NUCLEOTIDE SEQUENCE [LARGE SCALE GENOMIC DNA]</scope>
    <source>
        <strain evidence="2">201702422</strain>
    </source>
</reference>
<keyword evidence="1" id="KW-1133">Transmembrane helix</keyword>
<evidence type="ECO:0000313" key="3">
    <source>
        <dbReference type="Proteomes" id="UP000298263"/>
    </source>
</evidence>
<feature type="transmembrane region" description="Helical" evidence="1">
    <location>
        <begin position="20"/>
        <end position="37"/>
    </location>
</feature>
<dbReference type="AlphaFoldDB" id="A0A4Z1AEI4"/>
<comment type="caution">
    <text evidence="2">The sequence shown here is derived from an EMBL/GenBank/DDBJ whole genome shotgun (WGS) entry which is preliminary data.</text>
</comment>
<accession>A0A4Z1AEI4</accession>
<evidence type="ECO:0000256" key="1">
    <source>
        <dbReference type="SAM" id="Phobius"/>
    </source>
</evidence>
<sequence>MEKNHQKENPLLKHLNETKIRYISIIASLLLFTLLHCGDSGYGKNKSESNDLYSVFLLSLLGTTETNLPEPTMNTVNITVGDTKYTKALGVCRGTLNVSDNIMIPGNDFTLPSFFLHKVDFTATNVSITPLGPTFIFNIDMPGGGGYDPVSSCEAKVIENSATIYDIQVKNCAVDKIAGAVTPATNTISFRARCTKGL</sequence>
<dbReference type="OrthoDB" id="327305at2"/>
<protein>
    <submittedName>
        <fullName evidence="2">Uncharacterized protein</fullName>
    </submittedName>
</protein>
<dbReference type="EMBL" id="RQGP01000023">
    <property type="protein sequence ID" value="TGL88803.1"/>
    <property type="molecule type" value="Genomic_DNA"/>
</dbReference>